<keyword evidence="4 9" id="KW-0997">Cell inner membrane</keyword>
<dbReference type="Proteomes" id="UP000004318">
    <property type="component" value="Unassembled WGS sequence"/>
</dbReference>
<comment type="subunit">
    <text evidence="9">The complex comprises the extracytoplasmic solute receptor protein and the two transmembrane proteins.</text>
</comment>
<feature type="transmembrane region" description="Helical" evidence="9">
    <location>
        <begin position="88"/>
        <end position="111"/>
    </location>
</feature>
<keyword evidence="7 9" id="KW-0472">Membrane</keyword>
<feature type="transmembrane region" description="Helical" evidence="9">
    <location>
        <begin position="50"/>
        <end position="67"/>
    </location>
</feature>
<gene>
    <name evidence="11" type="ORF">OB2597_08379</name>
</gene>
<evidence type="ECO:0000256" key="4">
    <source>
        <dbReference type="ARBA" id="ARBA00022519"/>
    </source>
</evidence>
<name>A3TUE8_PSEBH</name>
<evidence type="ECO:0000259" key="10">
    <source>
        <dbReference type="Pfam" id="PF04290"/>
    </source>
</evidence>
<dbReference type="PANTHER" id="PTHR35011:SF2">
    <property type="entry name" value="2,3-DIKETO-L-GULONATE TRAP TRANSPORTER SMALL PERMEASE PROTEIN YIAM"/>
    <property type="match status" value="1"/>
</dbReference>
<keyword evidence="6 9" id="KW-1133">Transmembrane helix</keyword>
<comment type="caution">
    <text evidence="11">The sequence shown here is derived from an EMBL/GenBank/DDBJ whole genome shotgun (WGS) entry which is preliminary data.</text>
</comment>
<evidence type="ECO:0000256" key="1">
    <source>
        <dbReference type="ARBA" id="ARBA00004429"/>
    </source>
</evidence>
<evidence type="ECO:0000256" key="8">
    <source>
        <dbReference type="ARBA" id="ARBA00038436"/>
    </source>
</evidence>
<dbReference type="STRING" id="252305.OB2597_08379"/>
<comment type="subcellular location">
    <subcellularLocation>
        <location evidence="1 9">Cell inner membrane</location>
        <topology evidence="1 9">Multi-pass membrane protein</topology>
    </subcellularLocation>
</comment>
<proteinExistence type="inferred from homology"/>
<dbReference type="AlphaFoldDB" id="A3TUE8"/>
<dbReference type="HOGENOM" id="CLU_086356_9_4_5"/>
<comment type="similarity">
    <text evidence="8 9">Belongs to the TRAP transporter small permease family.</text>
</comment>
<feature type="transmembrane region" description="Helical" evidence="9">
    <location>
        <begin position="21"/>
        <end position="38"/>
    </location>
</feature>
<dbReference type="RefSeq" id="WP_009805899.1">
    <property type="nucleotide sequence ID" value="NZ_CH724131.1"/>
</dbReference>
<evidence type="ECO:0000313" key="11">
    <source>
        <dbReference type="EMBL" id="EAQ04144.1"/>
    </source>
</evidence>
<organism evidence="11 12">
    <name type="scientific">Pseudooceanicola batsensis (strain ATCC BAA-863 / DSM 15984 / KCTC 12145 / HTCC2597)</name>
    <name type="common">Oceanicola batsensis</name>
    <dbReference type="NCBI Taxonomy" id="252305"/>
    <lineage>
        <taxon>Bacteria</taxon>
        <taxon>Pseudomonadati</taxon>
        <taxon>Pseudomonadota</taxon>
        <taxon>Alphaproteobacteria</taxon>
        <taxon>Rhodobacterales</taxon>
        <taxon>Paracoccaceae</taxon>
        <taxon>Pseudooceanicola</taxon>
    </lineage>
</organism>
<dbReference type="GO" id="GO:0022857">
    <property type="term" value="F:transmembrane transporter activity"/>
    <property type="evidence" value="ECO:0007669"/>
    <property type="project" value="UniProtKB-UniRule"/>
</dbReference>
<keyword evidence="3" id="KW-1003">Cell membrane</keyword>
<dbReference type="EMBL" id="AAMO01000002">
    <property type="protein sequence ID" value="EAQ04144.1"/>
    <property type="molecule type" value="Genomic_DNA"/>
</dbReference>
<sequence length="171" mass="18613">MRRIEQLSAGLDKICLALAKAGLFGIALVILLQVGVRYGMRSPFAWTEEMARYLMVWSGLLGATCAFRRGLDPVILTVTAEHSRRRQALARAMLALAVAIFLLPMLHYSIFGPGWNIERGFLWRGMGRNSPGLGLNMALVGAVIPITCLVILIHCAARVTGPFAPPKGPTE</sequence>
<evidence type="ECO:0000256" key="3">
    <source>
        <dbReference type="ARBA" id="ARBA00022475"/>
    </source>
</evidence>
<accession>A3TUE8</accession>
<keyword evidence="12" id="KW-1185">Reference proteome</keyword>
<keyword evidence="2 9" id="KW-0813">Transport</keyword>
<dbReference type="OrthoDB" id="4964541at2"/>
<dbReference type="Pfam" id="PF04290">
    <property type="entry name" value="DctQ"/>
    <property type="match status" value="1"/>
</dbReference>
<evidence type="ECO:0000256" key="7">
    <source>
        <dbReference type="ARBA" id="ARBA00023136"/>
    </source>
</evidence>
<keyword evidence="5 9" id="KW-0812">Transmembrane</keyword>
<dbReference type="InterPro" id="IPR007387">
    <property type="entry name" value="TRAP_DctQ"/>
</dbReference>
<dbReference type="GO" id="GO:0015740">
    <property type="term" value="P:C4-dicarboxylate transport"/>
    <property type="evidence" value="ECO:0007669"/>
    <property type="project" value="TreeGrafter"/>
</dbReference>
<dbReference type="eggNOG" id="COG3090">
    <property type="taxonomic scope" value="Bacteria"/>
</dbReference>
<dbReference type="PANTHER" id="PTHR35011">
    <property type="entry name" value="2,3-DIKETO-L-GULONATE TRAP TRANSPORTER SMALL PERMEASE PROTEIN YIAM"/>
    <property type="match status" value="1"/>
</dbReference>
<protein>
    <recommendedName>
        <fullName evidence="9">TRAP transporter small permease protein</fullName>
    </recommendedName>
</protein>
<evidence type="ECO:0000256" key="5">
    <source>
        <dbReference type="ARBA" id="ARBA00022692"/>
    </source>
</evidence>
<dbReference type="InterPro" id="IPR055348">
    <property type="entry name" value="DctQ"/>
</dbReference>
<reference evidence="11 12" key="1">
    <citation type="journal article" date="2010" name="J. Bacteriol.">
        <title>Genome sequences of Oceanicola granulosus HTCC2516(T) and Oceanicola batsensis HTCC2597(TDelta).</title>
        <authorList>
            <person name="Thrash J.C."/>
            <person name="Cho J.C."/>
            <person name="Vergin K.L."/>
            <person name="Giovannoni S.J."/>
        </authorList>
    </citation>
    <scope>NUCLEOTIDE SEQUENCE [LARGE SCALE GENOMIC DNA]</scope>
    <source>
        <strain evidence="12">ATCC BAA-863 / DSM 15984 / KCTC 12145 / HTCC2597</strain>
    </source>
</reference>
<evidence type="ECO:0000313" key="12">
    <source>
        <dbReference type="Proteomes" id="UP000004318"/>
    </source>
</evidence>
<feature type="domain" description="Tripartite ATP-independent periplasmic transporters DctQ component" evidence="10">
    <location>
        <begin position="26"/>
        <end position="160"/>
    </location>
</feature>
<evidence type="ECO:0000256" key="6">
    <source>
        <dbReference type="ARBA" id="ARBA00022989"/>
    </source>
</evidence>
<comment type="function">
    <text evidence="9">Part of the tripartite ATP-independent periplasmic (TRAP) transport system.</text>
</comment>
<dbReference type="GO" id="GO:0005886">
    <property type="term" value="C:plasma membrane"/>
    <property type="evidence" value="ECO:0007669"/>
    <property type="project" value="UniProtKB-SubCell"/>
</dbReference>
<evidence type="ECO:0000256" key="2">
    <source>
        <dbReference type="ARBA" id="ARBA00022448"/>
    </source>
</evidence>
<evidence type="ECO:0000256" key="9">
    <source>
        <dbReference type="RuleBase" id="RU369079"/>
    </source>
</evidence>
<feature type="transmembrane region" description="Helical" evidence="9">
    <location>
        <begin position="131"/>
        <end position="153"/>
    </location>
</feature>